<evidence type="ECO:0000313" key="2">
    <source>
        <dbReference type="Proteomes" id="UP000596351"/>
    </source>
</evidence>
<keyword evidence="2" id="KW-1185">Reference proteome</keyword>
<dbReference type="Proteomes" id="UP000596351">
    <property type="component" value="Plasmid p3"/>
</dbReference>
<protein>
    <submittedName>
        <fullName evidence="1">Uncharacterized protein</fullName>
    </submittedName>
</protein>
<dbReference type="RefSeq" id="WP_203021234.1">
    <property type="nucleotide sequence ID" value="NZ_CP032408.1"/>
</dbReference>
<name>A0ABX7F376_9HYPH</name>
<keyword evidence="1" id="KW-0614">Plasmid</keyword>
<gene>
    <name evidence="1" type="ORF">D4A92_24710</name>
</gene>
<geneLocation type="plasmid" evidence="1 2">
    <name>p3</name>
</geneLocation>
<proteinExistence type="predicted"/>
<dbReference type="EMBL" id="CP032408">
    <property type="protein sequence ID" value="QRF54731.1"/>
    <property type="molecule type" value="Genomic_DNA"/>
</dbReference>
<reference evidence="1 2" key="1">
    <citation type="submission" date="2018-09" db="EMBL/GenBank/DDBJ databases">
        <title>Rhizobium sp. MAE2-X.</title>
        <authorList>
            <person name="Lee Y."/>
            <person name="Jeon C.O."/>
        </authorList>
    </citation>
    <scope>NUCLEOTIDE SEQUENCE [LARGE SCALE GENOMIC DNA]</scope>
    <source>
        <strain evidence="1 2">MAE2-X</strain>
        <plasmid evidence="1 2">p3</plasmid>
    </source>
</reference>
<organism evidence="1 2">
    <name type="scientific">Rhizobium rosettiformans</name>
    <dbReference type="NCBI Taxonomy" id="1368430"/>
    <lineage>
        <taxon>Bacteria</taxon>
        <taxon>Pseudomonadati</taxon>
        <taxon>Pseudomonadota</taxon>
        <taxon>Alphaproteobacteria</taxon>
        <taxon>Hyphomicrobiales</taxon>
        <taxon>Rhizobiaceae</taxon>
        <taxon>Rhizobium/Agrobacterium group</taxon>
        <taxon>Rhizobium</taxon>
    </lineage>
</organism>
<evidence type="ECO:0000313" key="1">
    <source>
        <dbReference type="EMBL" id="QRF54731.1"/>
    </source>
</evidence>
<accession>A0ABX7F376</accession>
<sequence>MINLNAILLREISLVQKEPFEHFAKLEAEIGGLGEAIAMGTRKYTDVPVSSREITEVFEQVLRQARALIEGASSES</sequence>